<sequence>MSPSPSLLDPLLQLVQWQAAPDNWLGLCIRSVRVLDCLCNLAASQARLPGVLFSALLGRLQAELQLQQQQPANCLQKLGLLKRLLHLLKRLVTEPDFADSVRRTVDSGQLLRLVRCLLDCAPALRFAGADLLAAYIQHEPSSLSAMQESGITDQVLDSLKVPQHRDLLLNLPPILAALSLNQRGADAVLRRGVLQQLVSIFADPAYLPALTAKKSMQPAAMLGSLASEVVRNDQRLKDAVVEAVKDSLTRLVEEAKASAAAAAAAAALQRLPRPSRPPRRTTRPAAARPDASFASSVSTGGAGSSGNGAAGTSNVGANATTGGAAAAASSDPGAASNRASRLLVFAQSMVYRTAIERADSQIAAGSVDSAASRALVDAGVLPLLLELAAQLRPAEPAIGHVATFIRLLVMADADPEQMVSTLLSLINDQLPSECNPRSAAICSLLERLPGQVCRRQPLLKKLLYQLYRTAAWQCAEAAHQMDVDTCDTLSQLGLDGVCEPACKKPKQAALLDPEQLACRQAVSASVRSIFAALFKLCTAGSRSLYTGSQMSLDNCKTIDLFAMEGAEGKDPKVIRASRDVIHCSIRSFELVVTSFTVVIGSFELVVTVIHCSHQSFELVVTSLIVVHRSFELVVTSFTSIRSFELVVTSFTVAIRSFELVVTSFTVAIRSFELVVTSFTVAIRSFELVVTSLIVVILVVTSFTVAIRSFELVVTSFTVAIRSFELVVTSFTVVIRSFELVVTCRTANAFLQLFCGLQPDRLPPDIANFLVFEGISTVGAFMSLLPRAINQGFADEALVESWLAWTQRFAANYKTDDGSRLEDRLLPALMPLWNRLPAKELLSETGACNLLSIMRQLLAWWSAEPDMVEPPMLLADGKQQSGGASGSGAGTSAGAGATGNSDNQSVRRLMEMGFSPPALLLRVATNFEEAVDTLVRRQGEEQLLLGADLLSPDDDASEAADDDGEAGDGGAAGGAGLSAAQQRRADLKAEFLQRQLGPGCLKVFRHFKSAPIPHHVAGALAATGDSQLIDLAFEAAFSDFPASCRDQPRLLQLVLLLCHRCKLSCAQQASSSAESAAAFDSLCLLVDAHERLAAAGQLRRRVLERTAPHRSLGAAGRRANASLDRAWRDGRYMCRFPQLVGRRVAMLTLPAQFTENSGRPLMLSLTESSADNSAAAAADAQPLLEPMSPAERDSLARQLLSTIRPGAGASRLEAALQLLIRLICSDPGLAAELCCSAGLADRLLALAGQGAGVQHLCCLALHAVFQDADAVAYAASNLVRRHLHYGAPSSRLLGVSGRSQGAKNLHYLLAVLTPALFRAYEPTCDAVRQLASLAIDSAALREGGTQRL</sequence>
<keyword evidence="2" id="KW-1133">Transmembrane helix</keyword>
<evidence type="ECO:0000259" key="3">
    <source>
        <dbReference type="Pfam" id="PF06025"/>
    </source>
</evidence>
<feature type="region of interest" description="Disordered" evidence="1">
    <location>
        <begin position="266"/>
        <end position="308"/>
    </location>
</feature>
<proteinExistence type="predicted"/>
<evidence type="ECO:0000256" key="2">
    <source>
        <dbReference type="SAM" id="Phobius"/>
    </source>
</evidence>
<dbReference type="Pfam" id="PF06025">
    <property type="entry name" value="DUF913"/>
    <property type="match status" value="1"/>
</dbReference>
<organism evidence="4 5">
    <name type="scientific">Macrostomum lignano</name>
    <dbReference type="NCBI Taxonomy" id="282301"/>
    <lineage>
        <taxon>Eukaryota</taxon>
        <taxon>Metazoa</taxon>
        <taxon>Spiralia</taxon>
        <taxon>Lophotrochozoa</taxon>
        <taxon>Platyhelminthes</taxon>
        <taxon>Rhabditophora</taxon>
        <taxon>Macrostomorpha</taxon>
        <taxon>Macrostomida</taxon>
        <taxon>Macrostomidae</taxon>
        <taxon>Macrostomum</taxon>
    </lineage>
</organism>
<evidence type="ECO:0000256" key="1">
    <source>
        <dbReference type="SAM" id="MobiDB-lite"/>
    </source>
</evidence>
<keyword evidence="4" id="KW-1185">Reference proteome</keyword>
<keyword evidence="2" id="KW-0812">Transmembrane</keyword>
<dbReference type="InterPro" id="IPR016024">
    <property type="entry name" value="ARM-type_fold"/>
</dbReference>
<name>A0A1I8IXW9_9PLAT</name>
<feature type="domain" description="DUF913" evidence="3">
    <location>
        <begin position="76"/>
        <end position="284"/>
    </location>
</feature>
<feature type="region of interest" description="Disordered" evidence="1">
    <location>
        <begin position="947"/>
        <end position="976"/>
    </location>
</feature>
<feature type="compositionally biased region" description="Gly residues" evidence="1">
    <location>
        <begin position="966"/>
        <end position="975"/>
    </location>
</feature>
<accession>A0A1I8IXW9</accession>
<dbReference type="WBParaSite" id="maker-uti_cns_0035535-snap-gene-0.2-mRNA-1">
    <property type="protein sequence ID" value="maker-uti_cns_0035535-snap-gene-0.2-mRNA-1"/>
    <property type="gene ID" value="maker-uti_cns_0035535-snap-gene-0.2"/>
</dbReference>
<dbReference type="SUPFAM" id="SSF48371">
    <property type="entry name" value="ARM repeat"/>
    <property type="match status" value="1"/>
</dbReference>
<feature type="region of interest" description="Disordered" evidence="1">
    <location>
        <begin position="872"/>
        <end position="901"/>
    </location>
</feature>
<feature type="compositionally biased region" description="Gly residues" evidence="1">
    <location>
        <begin position="882"/>
        <end position="896"/>
    </location>
</feature>
<dbReference type="Proteomes" id="UP000095280">
    <property type="component" value="Unplaced"/>
</dbReference>
<feature type="compositionally biased region" description="Low complexity" evidence="1">
    <location>
        <begin position="283"/>
        <end position="299"/>
    </location>
</feature>
<dbReference type="InterPro" id="IPR010314">
    <property type="entry name" value="E3_Ub_ligase_DUF913"/>
</dbReference>
<reference evidence="5" key="1">
    <citation type="submission" date="2016-11" db="UniProtKB">
        <authorList>
            <consortium name="WormBaseParasite"/>
        </authorList>
    </citation>
    <scope>IDENTIFICATION</scope>
</reference>
<feature type="compositionally biased region" description="Acidic residues" evidence="1">
    <location>
        <begin position="950"/>
        <end position="965"/>
    </location>
</feature>
<evidence type="ECO:0000313" key="5">
    <source>
        <dbReference type="WBParaSite" id="maker-uti_cns_0035535-snap-gene-0.2-mRNA-1"/>
    </source>
</evidence>
<feature type="transmembrane region" description="Helical" evidence="2">
    <location>
        <begin position="687"/>
        <end position="706"/>
    </location>
</feature>
<evidence type="ECO:0000313" key="4">
    <source>
        <dbReference type="Proteomes" id="UP000095280"/>
    </source>
</evidence>
<protein>
    <submittedName>
        <fullName evidence="5">DUF913 domain-containing protein</fullName>
    </submittedName>
</protein>
<keyword evidence="2" id="KW-0472">Membrane</keyword>